<dbReference type="InterPro" id="IPR021131">
    <property type="entry name" value="Ribosomal_uL15/eL18"/>
</dbReference>
<evidence type="ECO:0000256" key="3">
    <source>
        <dbReference type="ARBA" id="ARBA00023274"/>
    </source>
</evidence>
<evidence type="ECO:0000313" key="8">
    <source>
        <dbReference type="EMBL" id="TWT63799.1"/>
    </source>
</evidence>
<organism evidence="8 9">
    <name type="scientific">Rubinisphaera italica</name>
    <dbReference type="NCBI Taxonomy" id="2527969"/>
    <lineage>
        <taxon>Bacteria</taxon>
        <taxon>Pseudomonadati</taxon>
        <taxon>Planctomycetota</taxon>
        <taxon>Planctomycetia</taxon>
        <taxon>Planctomycetales</taxon>
        <taxon>Planctomycetaceae</taxon>
        <taxon>Rubinisphaera</taxon>
    </lineage>
</organism>
<evidence type="ECO:0000256" key="6">
    <source>
        <dbReference type="RuleBase" id="RU003889"/>
    </source>
</evidence>
<dbReference type="InterPro" id="IPR005749">
    <property type="entry name" value="Ribosomal_uL15_bac-type"/>
</dbReference>
<comment type="caution">
    <text evidence="8">The sequence shown here is derived from an EMBL/GenBank/DDBJ whole genome shotgun (WGS) entry which is preliminary data.</text>
</comment>
<dbReference type="InterPro" id="IPR036227">
    <property type="entry name" value="Ribosomal_uL15/eL18_sf"/>
</dbReference>
<evidence type="ECO:0000256" key="4">
    <source>
        <dbReference type="ARBA" id="ARBA00035497"/>
    </source>
</evidence>
<accession>A0A5C5XMK0</accession>
<dbReference type="PROSITE" id="PS00475">
    <property type="entry name" value="RIBOSOMAL_L15"/>
    <property type="match status" value="1"/>
</dbReference>
<dbReference type="SUPFAM" id="SSF52080">
    <property type="entry name" value="Ribosomal proteins L15p and L18e"/>
    <property type="match status" value="1"/>
</dbReference>
<dbReference type="GO" id="GO:0006412">
    <property type="term" value="P:translation"/>
    <property type="evidence" value="ECO:0007669"/>
    <property type="project" value="InterPro"/>
</dbReference>
<evidence type="ECO:0000256" key="5">
    <source>
        <dbReference type="RuleBase" id="RU003888"/>
    </source>
</evidence>
<dbReference type="GO" id="GO:0022625">
    <property type="term" value="C:cytosolic large ribosomal subunit"/>
    <property type="evidence" value="ECO:0007669"/>
    <property type="project" value="TreeGrafter"/>
</dbReference>
<name>A0A5C5XMK0_9PLAN</name>
<dbReference type="OrthoDB" id="9810293at2"/>
<evidence type="ECO:0000259" key="7">
    <source>
        <dbReference type="Pfam" id="PF00828"/>
    </source>
</evidence>
<sequence>MRVAKRGFSNAAFTKEVSILNIRDLEGNFNSGEEVTPESLEHKNLIGKKLNNVKILGDGELTKSLQVNAHKFSASAVRKIENAGGSIFIINEFKNAELDKSSSNNSLRFQLMEDDLMHEKVLLNESESHTWKLPKNGEIVLQASVWKLKHRLSLSWKSDSTNCEQKFDSTILEFLQSDNSTKREITEKQTNTRIRMYESEMGDFYLTIPNGNKISHAYATTNIDNDLAMKAITSRLLKELPPVNITLAVKIEIQQFLNNA</sequence>
<dbReference type="Pfam" id="PF00828">
    <property type="entry name" value="Ribosomal_L27A"/>
    <property type="match status" value="1"/>
</dbReference>
<dbReference type="Proteomes" id="UP000316095">
    <property type="component" value="Unassembled WGS sequence"/>
</dbReference>
<reference evidence="8 9" key="1">
    <citation type="submission" date="2019-02" db="EMBL/GenBank/DDBJ databases">
        <title>Deep-cultivation of Planctomycetes and their phenomic and genomic characterization uncovers novel biology.</title>
        <authorList>
            <person name="Wiegand S."/>
            <person name="Jogler M."/>
            <person name="Boedeker C."/>
            <person name="Pinto D."/>
            <person name="Vollmers J."/>
            <person name="Rivas-Marin E."/>
            <person name="Kohn T."/>
            <person name="Peeters S.H."/>
            <person name="Heuer A."/>
            <person name="Rast P."/>
            <person name="Oberbeckmann S."/>
            <person name="Bunk B."/>
            <person name="Jeske O."/>
            <person name="Meyerdierks A."/>
            <person name="Storesund J.E."/>
            <person name="Kallscheuer N."/>
            <person name="Luecker S."/>
            <person name="Lage O.M."/>
            <person name="Pohl T."/>
            <person name="Merkel B.J."/>
            <person name="Hornburger P."/>
            <person name="Mueller R.-W."/>
            <person name="Bruemmer F."/>
            <person name="Labrenz M."/>
            <person name="Spormann A.M."/>
            <person name="Op Den Camp H."/>
            <person name="Overmann J."/>
            <person name="Amann R."/>
            <person name="Jetten M.S.M."/>
            <person name="Mascher T."/>
            <person name="Medema M.H."/>
            <person name="Devos D.P."/>
            <person name="Kaster A.-K."/>
            <person name="Ovreas L."/>
            <person name="Rohde M."/>
            <person name="Galperin M.Y."/>
            <person name="Jogler C."/>
        </authorList>
    </citation>
    <scope>NUCLEOTIDE SEQUENCE [LARGE SCALE GENOMIC DNA]</scope>
    <source>
        <strain evidence="8 9">Pan54</strain>
    </source>
</reference>
<evidence type="ECO:0000313" key="9">
    <source>
        <dbReference type="Proteomes" id="UP000316095"/>
    </source>
</evidence>
<dbReference type="GO" id="GO:0003735">
    <property type="term" value="F:structural constituent of ribosome"/>
    <property type="evidence" value="ECO:0007669"/>
    <property type="project" value="InterPro"/>
</dbReference>
<dbReference type="InterPro" id="IPR001196">
    <property type="entry name" value="Ribosomal_uL15_CS"/>
</dbReference>
<dbReference type="AlphaFoldDB" id="A0A5C5XMK0"/>
<keyword evidence="3 5" id="KW-0687">Ribonucleoprotein</keyword>
<keyword evidence="9" id="KW-1185">Reference proteome</keyword>
<gene>
    <name evidence="8" type="primary">rplO_2</name>
    <name evidence="8" type="ORF">Pan54_45580</name>
</gene>
<proteinExistence type="inferred from homology"/>
<protein>
    <recommendedName>
        <fullName evidence="4 6">50S ribosomal protein L15</fullName>
    </recommendedName>
</protein>
<dbReference type="PANTHER" id="PTHR12934:SF11">
    <property type="entry name" value="LARGE RIBOSOMAL SUBUNIT PROTEIN UL15M"/>
    <property type="match status" value="1"/>
</dbReference>
<keyword evidence="2 5" id="KW-0689">Ribosomal protein</keyword>
<feature type="domain" description="Large ribosomal subunit protein uL15/eL18" evidence="7">
    <location>
        <begin position="20"/>
        <end position="87"/>
    </location>
</feature>
<dbReference type="EMBL" id="SJPG01000001">
    <property type="protein sequence ID" value="TWT63799.1"/>
    <property type="molecule type" value="Genomic_DNA"/>
</dbReference>
<dbReference type="PANTHER" id="PTHR12934">
    <property type="entry name" value="50S RIBOSOMAL PROTEIN L15"/>
    <property type="match status" value="1"/>
</dbReference>
<dbReference type="Gene3D" id="3.100.10.10">
    <property type="match status" value="1"/>
</dbReference>
<evidence type="ECO:0000256" key="2">
    <source>
        <dbReference type="ARBA" id="ARBA00022980"/>
    </source>
</evidence>
<comment type="similarity">
    <text evidence="1 5">Belongs to the universal ribosomal protein uL15 family.</text>
</comment>
<evidence type="ECO:0000256" key="1">
    <source>
        <dbReference type="ARBA" id="ARBA00007320"/>
    </source>
</evidence>